<protein>
    <submittedName>
        <fullName evidence="1">Uncharacterized protein</fullName>
    </submittedName>
</protein>
<evidence type="ECO:0000313" key="1">
    <source>
        <dbReference type="EMBL" id="KAH9557366.1"/>
    </source>
</evidence>
<evidence type="ECO:0000313" key="2">
    <source>
        <dbReference type="Proteomes" id="UP000828922"/>
    </source>
</evidence>
<keyword evidence="2" id="KW-1185">Reference proteome</keyword>
<accession>A0ACB8HMH2</accession>
<proteinExistence type="predicted"/>
<name>A0ACB8HMH2_9BRYO</name>
<comment type="caution">
    <text evidence="1">The sequence shown here is derived from an EMBL/GenBank/DDBJ whole genome shotgun (WGS) entry which is preliminary data.</text>
</comment>
<organism evidence="1 2">
    <name type="scientific">Sphagnum magellanicum</name>
    <dbReference type="NCBI Taxonomy" id="128215"/>
    <lineage>
        <taxon>Eukaryota</taxon>
        <taxon>Viridiplantae</taxon>
        <taxon>Streptophyta</taxon>
        <taxon>Embryophyta</taxon>
        <taxon>Bryophyta</taxon>
        <taxon>Sphagnophytina</taxon>
        <taxon>Sphagnopsida</taxon>
        <taxon>Sphagnales</taxon>
        <taxon>Sphagnaceae</taxon>
        <taxon>Sphagnum</taxon>
    </lineage>
</organism>
<reference evidence="2" key="1">
    <citation type="journal article" date="2022" name="New Phytol.">
        <title>Phylogenomic structure and speciation in an emerging model: the Sphagnum magellanicum complex (Bryophyta).</title>
        <authorList>
            <person name="Shaw A.J."/>
            <person name="Piatkowski B."/>
            <person name="Duffy A.M."/>
            <person name="Aguero B."/>
            <person name="Imwattana K."/>
            <person name="Nieto-Lugilde M."/>
            <person name="Healey A."/>
            <person name="Weston D.J."/>
            <person name="Patel M.N."/>
            <person name="Schmutz J."/>
            <person name="Grimwood J."/>
            <person name="Yavitt J.B."/>
            <person name="Hassel K."/>
            <person name="Stenoien H.K."/>
            <person name="Flatberg K.I."/>
            <person name="Bickford C.P."/>
            <person name="Hicks K.A."/>
        </authorList>
    </citation>
    <scope>NUCLEOTIDE SEQUENCE [LARGE SCALE GENOMIC DNA]</scope>
</reference>
<gene>
    <name evidence="1" type="ORF">CY35_07G081700</name>
</gene>
<sequence>MRHTLDWAQVCHFRRTRSTAPAGGLLASLSSSSAAAAAAQLLFPTLATWRPSVKRVDELGGYEKLWKARITHIPVKDSLGPLATRPPFTEWVSSTKYIPYGHRTDTSNFQWVPSIRYVRRGHDASATGEWRSSVHCSIPRLGEEKFPVRPHRRVTGGTTYRHSIETCEGKFKTSLRYIPEFQPPCKNWQPSKSHVTASRTKFCTVCPAEAPTNSHLKSILDETCEKWTREVRTKCRKYHEAHPQFNLFHGHAHDVPLSSRCHRDLRATDASVMPCESSGKTPYAWTARSNPLQPDGKVRGRYILEGNIDHFECAVSLSDRFQIKAKPLRKWHDGKEHLSVLQRNAISGVLEHKDLVHSPDRDLGQNLYSPAGKVYQYIMDGRFQNQAVETQPLTEHRAQYATLKPWVAQETYQATSQACKDNKLNDTSVHPSVNRFLYEDKFVIVS</sequence>
<dbReference type="Proteomes" id="UP000828922">
    <property type="component" value="Linkage Group LG07"/>
</dbReference>
<dbReference type="EMBL" id="CM038913">
    <property type="protein sequence ID" value="KAH9557366.1"/>
    <property type="molecule type" value="Genomic_DNA"/>
</dbReference>